<dbReference type="EMBL" id="JARZFX010000008">
    <property type="protein sequence ID" value="MEC5424827.1"/>
    <property type="molecule type" value="Genomic_DNA"/>
</dbReference>
<reference evidence="3 4" key="1">
    <citation type="journal article" date="2024" name="Int. J. Syst. Evol. Microbiol.">
        <title>Virgibacillus tibetensis sp. nov., isolated from salt lake on the Tibetan Plateau of China.</title>
        <authorList>
            <person name="Phurbu D."/>
            <person name="Liu Z.-X."/>
            <person name="Wang R."/>
            <person name="Zheng Y.-Y."/>
            <person name="Liu H.-C."/>
            <person name="Zhou Y.-G."/>
            <person name="Yu Y.-J."/>
            <person name="Li A.-H."/>
        </authorList>
    </citation>
    <scope>NUCLEOTIDE SEQUENCE [LARGE SCALE GENOMIC DNA]</scope>
    <source>
        <strain evidence="3 4">C22-A2</strain>
    </source>
</reference>
<protein>
    <submittedName>
        <fullName evidence="3">Zinc ABC transporter substrate-binding protein</fullName>
    </submittedName>
</protein>
<proteinExistence type="predicted"/>
<gene>
    <name evidence="3" type="ORF">QGM71_15175</name>
</gene>
<sequence length="453" mass="51068">MSIGKKIITLFFAGLILWGCTPSEQVSSSMEDSELKVYTTIYPFQYAVEQIGGDTVSVETVYPPGVDAHTYEPTSKDMTAIAKGDAFIYLGAGMEGFAQSAAAALASQKVKLIEIGKHEELFREGHGEEAHDHDDHEEDTHGEEAHDHGDHEEDTHGEEAHDHGDHEEDTHGEEVHHDDDKTSADTDAVEIEGMSKHYHSGEAVQLTAIPSEELTHGHWSWHTLEPGDEEWKTISDQQTNKYEGKATSHGQQIKAAFLDDDHNTVAESEVVTILIDDHDGDYDPHIWIDPLRMMEASEIIKEELIALNPEQEALYTQNFDELKKELMALDERYIELLETKENKHIIVPHAAFGYWEERYGVRQIAVSGLSSSDEPSQKDLTQVVKKAKEYDLSYILYEQNSTNRLSEIIQEQIGAETLIIHNITVLTEEDLANKEDYISLMNYNLEILDKATK</sequence>
<dbReference type="Gene3D" id="3.40.50.1980">
    <property type="entry name" value="Nitrogenase molybdenum iron protein domain"/>
    <property type="match status" value="3"/>
</dbReference>
<keyword evidence="4" id="KW-1185">Reference proteome</keyword>
<dbReference type="Proteomes" id="UP001335737">
    <property type="component" value="Unassembled WGS sequence"/>
</dbReference>
<evidence type="ECO:0000256" key="1">
    <source>
        <dbReference type="SAM" id="Coils"/>
    </source>
</evidence>
<feature type="coiled-coil region" evidence="1">
    <location>
        <begin position="312"/>
        <end position="339"/>
    </location>
</feature>
<name>A0ABU6KHN7_9BACI</name>
<dbReference type="RefSeq" id="WP_327608383.1">
    <property type="nucleotide sequence ID" value="NZ_JARZFX010000008.1"/>
</dbReference>
<dbReference type="InterPro" id="IPR006127">
    <property type="entry name" value="ZnuA-like"/>
</dbReference>
<evidence type="ECO:0000313" key="4">
    <source>
        <dbReference type="Proteomes" id="UP001335737"/>
    </source>
</evidence>
<feature type="region of interest" description="Disordered" evidence="2">
    <location>
        <begin position="125"/>
        <end position="183"/>
    </location>
</feature>
<dbReference type="Pfam" id="PF01297">
    <property type="entry name" value="ZnuA"/>
    <property type="match status" value="2"/>
</dbReference>
<accession>A0ABU6KHN7</accession>
<dbReference type="SUPFAM" id="SSF53807">
    <property type="entry name" value="Helical backbone' metal receptor"/>
    <property type="match status" value="1"/>
</dbReference>
<comment type="caution">
    <text evidence="3">The sequence shown here is derived from an EMBL/GenBank/DDBJ whole genome shotgun (WGS) entry which is preliminary data.</text>
</comment>
<keyword evidence="1" id="KW-0175">Coiled coil</keyword>
<evidence type="ECO:0000256" key="2">
    <source>
        <dbReference type="SAM" id="MobiDB-lite"/>
    </source>
</evidence>
<evidence type="ECO:0000313" key="3">
    <source>
        <dbReference type="EMBL" id="MEC5424827.1"/>
    </source>
</evidence>
<dbReference type="InterPro" id="IPR050492">
    <property type="entry name" value="Bact_metal-bind_prot9"/>
</dbReference>
<dbReference type="PANTHER" id="PTHR42953">
    <property type="entry name" value="HIGH-AFFINITY ZINC UPTAKE SYSTEM PROTEIN ZNUA-RELATED"/>
    <property type="match status" value="1"/>
</dbReference>
<dbReference type="PANTHER" id="PTHR42953:SF8">
    <property type="entry name" value="ZINT DOMAIN-CONTAINING PROTEIN"/>
    <property type="match status" value="1"/>
</dbReference>
<organism evidence="3 4">
    <name type="scientific">Virgibacillus tibetensis</name>
    <dbReference type="NCBI Taxonomy" id="3042313"/>
    <lineage>
        <taxon>Bacteria</taxon>
        <taxon>Bacillati</taxon>
        <taxon>Bacillota</taxon>
        <taxon>Bacilli</taxon>
        <taxon>Bacillales</taxon>
        <taxon>Bacillaceae</taxon>
        <taxon>Virgibacillus</taxon>
    </lineage>
</organism>